<dbReference type="GO" id="GO:0016788">
    <property type="term" value="F:hydrolase activity, acting on ester bonds"/>
    <property type="evidence" value="ECO:0007669"/>
    <property type="project" value="InterPro"/>
</dbReference>
<dbReference type="EMBL" id="KZ679012">
    <property type="protein sequence ID" value="PSS16676.1"/>
    <property type="molecule type" value="Genomic_DNA"/>
</dbReference>
<evidence type="ECO:0000256" key="3">
    <source>
        <dbReference type="ARBA" id="ARBA00022723"/>
    </source>
</evidence>
<organism evidence="9 10">
    <name type="scientific">Amorphotheca resinae ATCC 22711</name>
    <dbReference type="NCBI Taxonomy" id="857342"/>
    <lineage>
        <taxon>Eukaryota</taxon>
        <taxon>Fungi</taxon>
        <taxon>Dikarya</taxon>
        <taxon>Ascomycota</taxon>
        <taxon>Pezizomycotina</taxon>
        <taxon>Leotiomycetes</taxon>
        <taxon>Helotiales</taxon>
        <taxon>Amorphothecaceae</taxon>
        <taxon>Amorphotheca</taxon>
    </lineage>
</organism>
<evidence type="ECO:0000256" key="2">
    <source>
        <dbReference type="ARBA" id="ARBA00022722"/>
    </source>
</evidence>
<keyword evidence="4" id="KW-0255">Endonuclease</keyword>
<dbReference type="Gene3D" id="1.10.575.10">
    <property type="entry name" value="P1 Nuclease"/>
    <property type="match status" value="1"/>
</dbReference>
<dbReference type="GO" id="GO:0046872">
    <property type="term" value="F:metal ion binding"/>
    <property type="evidence" value="ECO:0007669"/>
    <property type="project" value="UniProtKB-KW"/>
</dbReference>
<keyword evidence="6" id="KW-1015">Disulfide bond</keyword>
<evidence type="ECO:0000313" key="9">
    <source>
        <dbReference type="EMBL" id="PSS16676.1"/>
    </source>
</evidence>
<gene>
    <name evidence="9" type="ORF">M430DRAFT_122222</name>
</gene>
<comment type="similarity">
    <text evidence="1">Belongs to the nuclease type I family.</text>
</comment>
<dbReference type="GO" id="GO:0006308">
    <property type="term" value="P:DNA catabolic process"/>
    <property type="evidence" value="ECO:0007669"/>
    <property type="project" value="InterPro"/>
</dbReference>
<feature type="chain" id="PRO_5015581803" description="Nuclease S1" evidence="8">
    <location>
        <begin position="22"/>
        <end position="292"/>
    </location>
</feature>
<dbReference type="SUPFAM" id="SSF48537">
    <property type="entry name" value="Phospholipase C/P1 nuclease"/>
    <property type="match status" value="1"/>
</dbReference>
<evidence type="ECO:0000256" key="1">
    <source>
        <dbReference type="ARBA" id="ARBA00009547"/>
    </source>
</evidence>
<keyword evidence="5" id="KW-0378">Hydrolase</keyword>
<evidence type="ECO:0000256" key="4">
    <source>
        <dbReference type="ARBA" id="ARBA00022759"/>
    </source>
</evidence>
<accession>A0A2T3AZT7</accession>
<name>A0A2T3AZT7_AMORE</name>
<evidence type="ECO:0000256" key="5">
    <source>
        <dbReference type="ARBA" id="ARBA00022801"/>
    </source>
</evidence>
<dbReference type="RefSeq" id="XP_024720184.1">
    <property type="nucleotide sequence ID" value="XM_024861835.1"/>
</dbReference>
<keyword evidence="7" id="KW-0325">Glycoprotein</keyword>
<sequence length="292" mass="31388">MKLPNLTPALLLLPSIPGAYCWGALGHQTVAYIATNFVQADTQTFFQGILNNKTSSYLAGVASWADSFRYTSAGRFSAPFHYIDAEDNPPASCGVRYARDCGEAGCIVAAIQNYTTQLLDPSLDAASLKMAAKFIIHFVGDIHQPLHVENLNMGGNGIHVNFSGTPTNLHHVWDTAIPEKLIGGYSLADAYKWADTLSTSIRSGAYKPLASEWLKGLDLSDPVATSLAWAEESNAYVCTTVLPNGVAGVQSQELSGAYYETAAPVIQLQIARAGYRLARWLDLIAAGVKTDL</sequence>
<dbReference type="GO" id="GO:0003676">
    <property type="term" value="F:nucleic acid binding"/>
    <property type="evidence" value="ECO:0007669"/>
    <property type="project" value="InterPro"/>
</dbReference>
<keyword evidence="2" id="KW-0540">Nuclease</keyword>
<keyword evidence="10" id="KW-1185">Reference proteome</keyword>
<evidence type="ECO:0008006" key="11">
    <source>
        <dbReference type="Google" id="ProtNLM"/>
    </source>
</evidence>
<dbReference type="Pfam" id="PF02265">
    <property type="entry name" value="S1-P1_nuclease"/>
    <property type="match status" value="1"/>
</dbReference>
<dbReference type="InParanoid" id="A0A2T3AZT7"/>
<evidence type="ECO:0000313" key="10">
    <source>
        <dbReference type="Proteomes" id="UP000241818"/>
    </source>
</evidence>
<dbReference type="Proteomes" id="UP000241818">
    <property type="component" value="Unassembled WGS sequence"/>
</dbReference>
<dbReference type="CDD" id="cd11010">
    <property type="entry name" value="S1-P1_nuclease"/>
    <property type="match status" value="1"/>
</dbReference>
<dbReference type="InterPro" id="IPR008947">
    <property type="entry name" value="PLipase_C/P1_nuclease_dom_sf"/>
</dbReference>
<dbReference type="GeneID" id="36569916"/>
<evidence type="ECO:0000256" key="6">
    <source>
        <dbReference type="ARBA" id="ARBA00023157"/>
    </source>
</evidence>
<keyword evidence="3" id="KW-0479">Metal-binding</keyword>
<evidence type="ECO:0000256" key="7">
    <source>
        <dbReference type="ARBA" id="ARBA00023180"/>
    </source>
</evidence>
<dbReference type="STRING" id="857342.A0A2T3AZT7"/>
<dbReference type="AlphaFoldDB" id="A0A2T3AZT7"/>
<dbReference type="OrthoDB" id="441446at2759"/>
<proteinExistence type="inferred from homology"/>
<dbReference type="PANTHER" id="PTHR33146:SF26">
    <property type="entry name" value="ENDONUCLEASE 4"/>
    <property type="match status" value="1"/>
</dbReference>
<dbReference type="InterPro" id="IPR003154">
    <property type="entry name" value="S1/P1nuclease"/>
</dbReference>
<dbReference type="FunFam" id="1.10.575.10:FF:000004">
    <property type="entry name" value="Nuclease S1"/>
    <property type="match status" value="1"/>
</dbReference>
<dbReference type="PANTHER" id="PTHR33146">
    <property type="entry name" value="ENDONUCLEASE 4"/>
    <property type="match status" value="1"/>
</dbReference>
<feature type="signal peptide" evidence="8">
    <location>
        <begin position="1"/>
        <end position="21"/>
    </location>
</feature>
<reference evidence="9 10" key="1">
    <citation type="journal article" date="2018" name="New Phytol.">
        <title>Comparative genomics and transcriptomics depict ericoid mycorrhizal fungi as versatile saprotrophs and plant mutualists.</title>
        <authorList>
            <person name="Martino E."/>
            <person name="Morin E."/>
            <person name="Grelet G.A."/>
            <person name="Kuo A."/>
            <person name="Kohler A."/>
            <person name="Daghino S."/>
            <person name="Barry K.W."/>
            <person name="Cichocki N."/>
            <person name="Clum A."/>
            <person name="Dockter R.B."/>
            <person name="Hainaut M."/>
            <person name="Kuo R.C."/>
            <person name="LaButti K."/>
            <person name="Lindahl B.D."/>
            <person name="Lindquist E.A."/>
            <person name="Lipzen A."/>
            <person name="Khouja H.R."/>
            <person name="Magnuson J."/>
            <person name="Murat C."/>
            <person name="Ohm R.A."/>
            <person name="Singer S.W."/>
            <person name="Spatafora J.W."/>
            <person name="Wang M."/>
            <person name="Veneault-Fourrey C."/>
            <person name="Henrissat B."/>
            <person name="Grigoriev I.V."/>
            <person name="Martin F.M."/>
            <person name="Perotto S."/>
        </authorList>
    </citation>
    <scope>NUCLEOTIDE SEQUENCE [LARGE SCALE GENOMIC DNA]</scope>
    <source>
        <strain evidence="9 10">ATCC 22711</strain>
    </source>
</reference>
<keyword evidence="8" id="KW-0732">Signal</keyword>
<protein>
    <recommendedName>
        <fullName evidence="11">Nuclease S1</fullName>
    </recommendedName>
</protein>
<evidence type="ECO:0000256" key="8">
    <source>
        <dbReference type="SAM" id="SignalP"/>
    </source>
</evidence>
<dbReference type="GO" id="GO:0004519">
    <property type="term" value="F:endonuclease activity"/>
    <property type="evidence" value="ECO:0007669"/>
    <property type="project" value="UniProtKB-KW"/>
</dbReference>